<evidence type="ECO:0000313" key="2">
    <source>
        <dbReference type="Proteomes" id="UP000183832"/>
    </source>
</evidence>
<proteinExistence type="predicted"/>
<evidence type="ECO:0000313" key="1">
    <source>
        <dbReference type="EMBL" id="CRK97737.1"/>
    </source>
</evidence>
<protein>
    <submittedName>
        <fullName evidence="1">CLUMA_CG011117, isoform A</fullName>
    </submittedName>
</protein>
<dbReference type="AlphaFoldDB" id="A0A1J1IH25"/>
<accession>A0A1J1IH25</accession>
<dbReference type="Proteomes" id="UP000183832">
    <property type="component" value="Unassembled WGS sequence"/>
</dbReference>
<reference evidence="1 2" key="1">
    <citation type="submission" date="2015-04" db="EMBL/GenBank/DDBJ databases">
        <authorList>
            <person name="Syromyatnikov M.Y."/>
            <person name="Popov V.N."/>
        </authorList>
    </citation>
    <scope>NUCLEOTIDE SEQUENCE [LARGE SCALE GENOMIC DNA]</scope>
</reference>
<organism evidence="1 2">
    <name type="scientific">Clunio marinus</name>
    <dbReference type="NCBI Taxonomy" id="568069"/>
    <lineage>
        <taxon>Eukaryota</taxon>
        <taxon>Metazoa</taxon>
        <taxon>Ecdysozoa</taxon>
        <taxon>Arthropoda</taxon>
        <taxon>Hexapoda</taxon>
        <taxon>Insecta</taxon>
        <taxon>Pterygota</taxon>
        <taxon>Neoptera</taxon>
        <taxon>Endopterygota</taxon>
        <taxon>Diptera</taxon>
        <taxon>Nematocera</taxon>
        <taxon>Chironomoidea</taxon>
        <taxon>Chironomidae</taxon>
        <taxon>Clunio</taxon>
    </lineage>
</organism>
<keyword evidence="2" id="KW-1185">Reference proteome</keyword>
<name>A0A1J1IH25_9DIPT</name>
<dbReference type="EMBL" id="CVRI01000047">
    <property type="protein sequence ID" value="CRK97737.1"/>
    <property type="molecule type" value="Genomic_DNA"/>
</dbReference>
<gene>
    <name evidence="1" type="ORF">CLUMA_CG011117</name>
</gene>
<sequence length="84" mass="9669">MTSHQLSVEVDIIKHKNLFSPQTQKGFLLYIPKKDISELEKEKKMSFSNPQNDINPEMANGCGSLALEDIWLFLLTTREKEFSP</sequence>